<dbReference type="InterPro" id="IPR010753">
    <property type="entry name" value="DUF1330"/>
</dbReference>
<evidence type="ECO:0000313" key="2">
    <source>
        <dbReference type="EMBL" id="UMB69522.1"/>
    </source>
</evidence>
<dbReference type="Pfam" id="PF07045">
    <property type="entry name" value="DUF1330"/>
    <property type="match status" value="1"/>
</dbReference>
<name>A0ABY3VJE9_9MYCO</name>
<feature type="domain" description="DUF1330" evidence="1">
    <location>
        <begin position="2"/>
        <end position="96"/>
    </location>
</feature>
<evidence type="ECO:0000313" key="3">
    <source>
        <dbReference type="Proteomes" id="UP001055336"/>
    </source>
</evidence>
<dbReference type="PANTHER" id="PTHR41521">
    <property type="match status" value="1"/>
</dbReference>
<keyword evidence="3" id="KW-1185">Reference proteome</keyword>
<dbReference type="PANTHER" id="PTHR41521:SF4">
    <property type="entry name" value="BLR0684 PROTEIN"/>
    <property type="match status" value="1"/>
</dbReference>
<sequence length="99" mass="10848">MTAYALCELEVSDLQAMQPYLDGVAKTIATHGGKYLVAGQSPEVVEGGPGQFPVKVVLEFPSLDAFKTWYGSAEYQAILPYRQANSRSNFYVMDGVPMH</sequence>
<accession>A0ABY3VJE9</accession>
<dbReference type="Gene3D" id="3.30.70.100">
    <property type="match status" value="1"/>
</dbReference>
<dbReference type="InterPro" id="IPR011008">
    <property type="entry name" value="Dimeric_a/b-barrel"/>
</dbReference>
<evidence type="ECO:0000259" key="1">
    <source>
        <dbReference type="Pfam" id="PF07045"/>
    </source>
</evidence>
<organism evidence="2 3">
    <name type="scientific">Mycobacterium paraterrae</name>
    <dbReference type="NCBI Taxonomy" id="577492"/>
    <lineage>
        <taxon>Bacteria</taxon>
        <taxon>Bacillati</taxon>
        <taxon>Actinomycetota</taxon>
        <taxon>Actinomycetes</taxon>
        <taxon>Mycobacteriales</taxon>
        <taxon>Mycobacteriaceae</taxon>
        <taxon>Mycobacterium</taxon>
    </lineage>
</organism>
<dbReference type="SUPFAM" id="SSF54909">
    <property type="entry name" value="Dimeric alpha+beta barrel"/>
    <property type="match status" value="1"/>
</dbReference>
<gene>
    <name evidence="2" type="ORF">MKK62_24825</name>
</gene>
<reference evidence="2" key="1">
    <citation type="submission" date="2022-08" db="EMBL/GenBank/DDBJ databases">
        <title>Whole genome sequencing of non-tuberculosis mycobacteria type-strains.</title>
        <authorList>
            <person name="Igarashi Y."/>
            <person name="Osugi A."/>
            <person name="Mitarai S."/>
        </authorList>
    </citation>
    <scope>NUCLEOTIDE SEQUENCE</scope>
    <source>
        <strain evidence="2">DSM 45127</strain>
    </source>
</reference>
<dbReference type="RefSeq" id="WP_240261254.1">
    <property type="nucleotide sequence ID" value="NZ_CP092488.2"/>
</dbReference>
<dbReference type="EMBL" id="CP092488">
    <property type="protein sequence ID" value="UMB69522.1"/>
    <property type="molecule type" value="Genomic_DNA"/>
</dbReference>
<protein>
    <submittedName>
        <fullName evidence="2">DUF1330 domain-containing protein</fullName>
    </submittedName>
</protein>
<dbReference type="Proteomes" id="UP001055336">
    <property type="component" value="Chromosome"/>
</dbReference>
<proteinExistence type="predicted"/>